<dbReference type="Proteomes" id="UP001055172">
    <property type="component" value="Unassembled WGS sequence"/>
</dbReference>
<reference evidence="1 2" key="1">
    <citation type="submission" date="2021-07" db="EMBL/GenBank/DDBJ databases">
        <title>Genome data of Colletotrichum spaethianum.</title>
        <authorList>
            <person name="Utami Y.D."/>
            <person name="Hiruma K."/>
        </authorList>
    </citation>
    <scope>NUCLEOTIDE SEQUENCE [LARGE SCALE GENOMIC DNA]</scope>
    <source>
        <strain evidence="1 2">MAFF 242679</strain>
    </source>
</reference>
<dbReference type="EMBL" id="BPPX01000007">
    <property type="protein sequence ID" value="GJC81511.1"/>
    <property type="molecule type" value="Genomic_DNA"/>
</dbReference>
<keyword evidence="2" id="KW-1185">Reference proteome</keyword>
<proteinExistence type="predicted"/>
<gene>
    <name evidence="1" type="ORF">ColLi_04349</name>
</gene>
<accession>A0AA37GIA9</accession>
<sequence length="77" mass="9053">MPTPQSHPEFPLWELDYEPEELWDIFWPKGFQYVSLRYLVHRVCEELGASAPTPRCLWQRGALDQSVKSTGGNFEER</sequence>
<evidence type="ECO:0000313" key="2">
    <source>
        <dbReference type="Proteomes" id="UP001055172"/>
    </source>
</evidence>
<protein>
    <submittedName>
        <fullName evidence="1">Uncharacterized protein</fullName>
    </submittedName>
</protein>
<evidence type="ECO:0000313" key="1">
    <source>
        <dbReference type="EMBL" id="GJC81511.1"/>
    </source>
</evidence>
<dbReference type="AlphaFoldDB" id="A0AA37GIA9"/>
<comment type="caution">
    <text evidence="1">The sequence shown here is derived from an EMBL/GenBank/DDBJ whole genome shotgun (WGS) entry which is preliminary data.</text>
</comment>
<name>A0AA37GIA9_9PEZI</name>
<organism evidence="1 2">
    <name type="scientific">Colletotrichum liriopes</name>
    <dbReference type="NCBI Taxonomy" id="708192"/>
    <lineage>
        <taxon>Eukaryota</taxon>
        <taxon>Fungi</taxon>
        <taxon>Dikarya</taxon>
        <taxon>Ascomycota</taxon>
        <taxon>Pezizomycotina</taxon>
        <taxon>Sordariomycetes</taxon>
        <taxon>Hypocreomycetidae</taxon>
        <taxon>Glomerellales</taxon>
        <taxon>Glomerellaceae</taxon>
        <taxon>Colletotrichum</taxon>
        <taxon>Colletotrichum spaethianum species complex</taxon>
    </lineage>
</organism>